<dbReference type="EMBL" id="ASPP01013808">
    <property type="protein sequence ID" value="ETO19300.1"/>
    <property type="molecule type" value="Genomic_DNA"/>
</dbReference>
<keyword evidence="1" id="KW-0472">Membrane</keyword>
<organism evidence="2 3">
    <name type="scientific">Reticulomyxa filosa</name>
    <dbReference type="NCBI Taxonomy" id="46433"/>
    <lineage>
        <taxon>Eukaryota</taxon>
        <taxon>Sar</taxon>
        <taxon>Rhizaria</taxon>
        <taxon>Retaria</taxon>
        <taxon>Foraminifera</taxon>
        <taxon>Monothalamids</taxon>
        <taxon>Reticulomyxidae</taxon>
        <taxon>Reticulomyxa</taxon>
    </lineage>
</organism>
<feature type="transmembrane region" description="Helical" evidence="1">
    <location>
        <begin position="58"/>
        <end position="80"/>
    </location>
</feature>
<dbReference type="AlphaFoldDB" id="X6MZ28"/>
<comment type="caution">
    <text evidence="2">The sequence shown here is derived from an EMBL/GenBank/DDBJ whole genome shotgun (WGS) entry which is preliminary data.</text>
</comment>
<evidence type="ECO:0000313" key="3">
    <source>
        <dbReference type="Proteomes" id="UP000023152"/>
    </source>
</evidence>
<keyword evidence="1" id="KW-1133">Transmembrane helix</keyword>
<name>X6MZ28_RETFI</name>
<proteinExistence type="predicted"/>
<keyword evidence="3" id="KW-1185">Reference proteome</keyword>
<evidence type="ECO:0000256" key="1">
    <source>
        <dbReference type="SAM" id="Phobius"/>
    </source>
</evidence>
<evidence type="ECO:0000313" key="2">
    <source>
        <dbReference type="EMBL" id="ETO19300.1"/>
    </source>
</evidence>
<accession>X6MZ28</accession>
<dbReference type="Proteomes" id="UP000023152">
    <property type="component" value="Unassembled WGS sequence"/>
</dbReference>
<keyword evidence="1" id="KW-0812">Transmembrane</keyword>
<reference evidence="2 3" key="1">
    <citation type="journal article" date="2013" name="Curr. Biol.">
        <title>The Genome of the Foraminiferan Reticulomyxa filosa.</title>
        <authorList>
            <person name="Glockner G."/>
            <person name="Hulsmann N."/>
            <person name="Schleicher M."/>
            <person name="Noegel A.A."/>
            <person name="Eichinger L."/>
            <person name="Gallinger C."/>
            <person name="Pawlowski J."/>
            <person name="Sierra R."/>
            <person name="Euteneuer U."/>
            <person name="Pillet L."/>
            <person name="Moustafa A."/>
            <person name="Platzer M."/>
            <person name="Groth M."/>
            <person name="Szafranski K."/>
            <person name="Schliwa M."/>
        </authorList>
    </citation>
    <scope>NUCLEOTIDE SEQUENCE [LARGE SCALE GENOMIC DNA]</scope>
</reference>
<protein>
    <submittedName>
        <fullName evidence="2">Uncharacterized protein</fullName>
    </submittedName>
</protein>
<sequence length="171" mass="19637">MLQSSGFYDTSLIKEDKSTGITSMQYTTMLQMFPDWNSIQTDYQIANRYTWSTIMSGMGGFFTILNVVLTLLLLFLASGYDCKDECYATCCRCFDKDNTFVQWLCHSFQCCVKYPGVAGYAGITKRTLRKQTENWAKERELTGKSTNRALIDTYVQQTSRKIQKLETLLGF</sequence>
<gene>
    <name evidence="2" type="ORF">RFI_17928</name>
</gene>